<dbReference type="EMBL" id="CAJVRC010000892">
    <property type="protein sequence ID" value="CAG8908133.1"/>
    <property type="molecule type" value="Genomic_DNA"/>
</dbReference>
<keyword evidence="4" id="KW-1185">Reference proteome</keyword>
<keyword evidence="1" id="KW-0812">Transmembrane</keyword>
<dbReference type="OrthoDB" id="2128064at2759"/>
<dbReference type="AlphaFoldDB" id="A0A9W4KJG3"/>
<proteinExistence type="predicted"/>
<keyword evidence="1" id="KW-1133">Transmembrane helix</keyword>
<protein>
    <recommendedName>
        <fullName evidence="2">DUF4396 domain-containing protein</fullName>
    </recommendedName>
</protein>
<feature type="domain" description="DUF4396" evidence="2">
    <location>
        <begin position="147"/>
        <end position="283"/>
    </location>
</feature>
<sequence>MWFGAHIVSSLVSLRHLCYRQAQGPCSTIPTNLATWQPDNLTHLVPLRIFIFKVAYATIINCRKIAISWGMNQMRHPFLLRSRGICWVSRRAFSGTTRAQACHTEKRQCPKSIERKDQLSQTPKCAKNPPSQSHSTLSLPFWTCRSTWKRAGINTLRCLVGCTAGDFSALWILQTYYPEMGMGSIMALSMASGITTSVILETILLRRGADQLSWPMAARTAMGMSMVSMLAMELAENAVDYHLTGGIVAFGDPKFWLAAVVSIGAGYLAPLPYNYLRLRKYGKSCH</sequence>
<accession>A0A9W4KJG3</accession>
<organism evidence="3 4">
    <name type="scientific">Penicillium egyptiacum</name>
    <dbReference type="NCBI Taxonomy" id="1303716"/>
    <lineage>
        <taxon>Eukaryota</taxon>
        <taxon>Fungi</taxon>
        <taxon>Dikarya</taxon>
        <taxon>Ascomycota</taxon>
        <taxon>Pezizomycotina</taxon>
        <taxon>Eurotiomycetes</taxon>
        <taxon>Eurotiomycetidae</taxon>
        <taxon>Eurotiales</taxon>
        <taxon>Aspergillaceae</taxon>
        <taxon>Penicillium</taxon>
    </lineage>
</organism>
<evidence type="ECO:0000256" key="1">
    <source>
        <dbReference type="SAM" id="Phobius"/>
    </source>
</evidence>
<gene>
    <name evidence="3" type="ORF">PEGY_LOCUS9034</name>
</gene>
<reference evidence="3" key="1">
    <citation type="submission" date="2021-07" db="EMBL/GenBank/DDBJ databases">
        <authorList>
            <person name="Branca A.L. A."/>
        </authorList>
    </citation>
    <scope>NUCLEOTIDE SEQUENCE</scope>
</reference>
<dbReference type="InterPro" id="IPR025509">
    <property type="entry name" value="DUF4396"/>
</dbReference>
<feature type="transmembrane region" description="Helical" evidence="1">
    <location>
        <begin position="155"/>
        <end position="173"/>
    </location>
</feature>
<evidence type="ECO:0000313" key="3">
    <source>
        <dbReference type="EMBL" id="CAG8908133.1"/>
    </source>
</evidence>
<keyword evidence="1" id="KW-0472">Membrane</keyword>
<dbReference type="Pfam" id="PF14342">
    <property type="entry name" value="DUF4396"/>
    <property type="match status" value="1"/>
</dbReference>
<feature type="transmembrane region" description="Helical" evidence="1">
    <location>
        <begin position="255"/>
        <end position="276"/>
    </location>
</feature>
<comment type="caution">
    <text evidence="3">The sequence shown here is derived from an EMBL/GenBank/DDBJ whole genome shotgun (WGS) entry which is preliminary data.</text>
</comment>
<evidence type="ECO:0000259" key="2">
    <source>
        <dbReference type="Pfam" id="PF14342"/>
    </source>
</evidence>
<evidence type="ECO:0000313" key="4">
    <source>
        <dbReference type="Proteomes" id="UP001154252"/>
    </source>
</evidence>
<dbReference type="Proteomes" id="UP001154252">
    <property type="component" value="Unassembled WGS sequence"/>
</dbReference>
<name>A0A9W4KJG3_9EURO</name>
<feature type="transmembrane region" description="Helical" evidence="1">
    <location>
        <begin position="217"/>
        <end position="235"/>
    </location>
</feature>
<feature type="transmembrane region" description="Helical" evidence="1">
    <location>
        <begin position="185"/>
        <end position="205"/>
    </location>
</feature>